<comment type="caution">
    <text evidence="1">The sequence shown here is derived from an EMBL/GenBank/DDBJ whole genome shotgun (WGS) entry which is preliminary data.</text>
</comment>
<dbReference type="Proteomes" id="UP000057737">
    <property type="component" value="Unassembled WGS sequence"/>
</dbReference>
<reference evidence="1 2" key="1">
    <citation type="submission" date="2015-11" db="EMBL/GenBank/DDBJ databases">
        <title>Draft Genome Sequence of the Strain BR 10303 (Bradyrhizobium sp.) isolated from nodules of Centrolobium paraense.</title>
        <authorList>
            <person name="Zelli J.E."/>
            <person name="Simoes-Araujo J.L."/>
            <person name="Barauna A.C."/>
            <person name="Silva K."/>
        </authorList>
    </citation>
    <scope>NUCLEOTIDE SEQUENCE [LARGE SCALE GENOMIC DNA]</scope>
    <source>
        <strain evidence="1 2">BR 10303</strain>
    </source>
</reference>
<dbReference type="EMBL" id="LNCU01000058">
    <property type="protein sequence ID" value="KWV55965.1"/>
    <property type="molecule type" value="Genomic_DNA"/>
</dbReference>
<gene>
    <name evidence="1" type="ORF">AS156_05290</name>
</gene>
<name>A0A109JVW7_9BRAD</name>
<keyword evidence="2" id="KW-1185">Reference proteome</keyword>
<evidence type="ECO:0000313" key="1">
    <source>
        <dbReference type="EMBL" id="KWV55965.1"/>
    </source>
</evidence>
<organism evidence="1 2">
    <name type="scientific">Bradyrhizobium macuxiense</name>
    <dbReference type="NCBI Taxonomy" id="1755647"/>
    <lineage>
        <taxon>Bacteria</taxon>
        <taxon>Pseudomonadati</taxon>
        <taxon>Pseudomonadota</taxon>
        <taxon>Alphaproteobacteria</taxon>
        <taxon>Hyphomicrobiales</taxon>
        <taxon>Nitrobacteraceae</taxon>
        <taxon>Bradyrhizobium</taxon>
    </lineage>
</organism>
<dbReference type="AlphaFoldDB" id="A0A109JVW7"/>
<accession>A0A109JVW7</accession>
<protein>
    <submittedName>
        <fullName evidence="1">Uncharacterized protein</fullName>
    </submittedName>
</protein>
<proteinExistence type="predicted"/>
<evidence type="ECO:0000313" key="2">
    <source>
        <dbReference type="Proteomes" id="UP000057737"/>
    </source>
</evidence>
<sequence length="66" mass="7124">MAREAAHVAQSQIPGCMTIGRQRCHSIASFVVMIPASVLLHEGDEVGVPTGLVLLLVSPPLRMLRY</sequence>